<dbReference type="PATRIC" id="fig|658445.3.peg.776"/>
<comment type="similarity">
    <text evidence="1">Belongs to the HAD-like hydrolase superfamily. CbbY/CbbZ/Gph/YieH family.</text>
</comment>
<dbReference type="PANTHER" id="PTHR18901:SF38">
    <property type="entry name" value="PSEUDOURIDINE-5'-PHOSPHATASE"/>
    <property type="match status" value="1"/>
</dbReference>
<keyword evidence="5" id="KW-1185">Reference proteome</keyword>
<accession>A0A0C5WF59</accession>
<dbReference type="Pfam" id="PF13419">
    <property type="entry name" value="HAD_2"/>
    <property type="match status" value="1"/>
</dbReference>
<dbReference type="EMBL" id="CP005973">
    <property type="protein sequence ID" value="AJR05738.1"/>
    <property type="molecule type" value="Genomic_DNA"/>
</dbReference>
<dbReference type="HOGENOM" id="CLU_045011_13_3_6"/>
<dbReference type="AlphaFoldDB" id="A0A0C5WF59"/>
<dbReference type="InterPro" id="IPR023214">
    <property type="entry name" value="HAD_sf"/>
</dbReference>
<dbReference type="FunFam" id="3.40.50.1000:FF:000036">
    <property type="entry name" value="HAD family hydrolase"/>
    <property type="match status" value="1"/>
</dbReference>
<dbReference type="Proteomes" id="UP000032303">
    <property type="component" value="Chromosome 1"/>
</dbReference>
<evidence type="ECO:0000256" key="3">
    <source>
        <dbReference type="ARBA" id="ARBA00022801"/>
    </source>
</evidence>
<gene>
    <name evidence="4" type="ORF">H744_1c0713</name>
</gene>
<dbReference type="CDD" id="cd07505">
    <property type="entry name" value="HAD_BPGM-like"/>
    <property type="match status" value="1"/>
</dbReference>
<dbReference type="InterPro" id="IPR023198">
    <property type="entry name" value="PGP-like_dom2"/>
</dbReference>
<keyword evidence="3" id="KW-0378">Hydrolase</keyword>
<dbReference type="KEGG" id="pgb:H744_1c0713"/>
<dbReference type="SFLD" id="SFLDS00003">
    <property type="entry name" value="Haloacid_Dehalogenase"/>
    <property type="match status" value="1"/>
</dbReference>
<dbReference type="InterPro" id="IPR006439">
    <property type="entry name" value="HAD-SF_hydro_IA"/>
</dbReference>
<dbReference type="PANTHER" id="PTHR18901">
    <property type="entry name" value="2-DEOXYGLUCOSE-6-PHOSPHATE PHOSPHATASE 2"/>
    <property type="match status" value="1"/>
</dbReference>
<dbReference type="Gene3D" id="1.10.150.240">
    <property type="entry name" value="Putative phosphatase, domain 2"/>
    <property type="match status" value="1"/>
</dbReference>
<dbReference type="SFLD" id="SFLDG01135">
    <property type="entry name" value="C1.5.6:_HAD__Beta-PGM__Phospha"/>
    <property type="match status" value="1"/>
</dbReference>
<evidence type="ECO:0000313" key="5">
    <source>
        <dbReference type="Proteomes" id="UP000032303"/>
    </source>
</evidence>
<proteinExistence type="inferred from homology"/>
<evidence type="ECO:0000313" key="4">
    <source>
        <dbReference type="EMBL" id="AJR05738.1"/>
    </source>
</evidence>
<dbReference type="Gene3D" id="3.40.50.1000">
    <property type="entry name" value="HAD superfamily/HAD-like"/>
    <property type="match status" value="1"/>
</dbReference>
<dbReference type="GO" id="GO:0000287">
    <property type="term" value="F:magnesium ion binding"/>
    <property type="evidence" value="ECO:0007669"/>
    <property type="project" value="UniProtKB-ARBA"/>
</dbReference>
<dbReference type="NCBIfam" id="TIGR01509">
    <property type="entry name" value="HAD-SF-IA-v3"/>
    <property type="match status" value="1"/>
</dbReference>
<dbReference type="GO" id="GO:0016787">
    <property type="term" value="F:hydrolase activity"/>
    <property type="evidence" value="ECO:0007669"/>
    <property type="project" value="UniProtKB-KW"/>
</dbReference>
<keyword evidence="2" id="KW-0479">Metal-binding</keyword>
<dbReference type="InterPro" id="IPR041492">
    <property type="entry name" value="HAD_2"/>
</dbReference>
<organism evidence="4 5">
    <name type="scientific">Photobacterium gaetbulicola Gung47</name>
    <dbReference type="NCBI Taxonomy" id="658445"/>
    <lineage>
        <taxon>Bacteria</taxon>
        <taxon>Pseudomonadati</taxon>
        <taxon>Pseudomonadota</taxon>
        <taxon>Gammaproteobacteria</taxon>
        <taxon>Vibrionales</taxon>
        <taxon>Vibrionaceae</taxon>
        <taxon>Photobacterium</taxon>
    </lineage>
</organism>
<protein>
    <submittedName>
        <fullName evidence="4">Phosphoglycolate phosphatase</fullName>
    </submittedName>
</protein>
<dbReference type="InterPro" id="IPR036412">
    <property type="entry name" value="HAD-like_sf"/>
</dbReference>
<dbReference type="SFLD" id="SFLDG01129">
    <property type="entry name" value="C1.5:_HAD__Beta-PGM__Phosphata"/>
    <property type="match status" value="1"/>
</dbReference>
<dbReference type="PRINTS" id="PR00413">
    <property type="entry name" value="HADHALOGNASE"/>
</dbReference>
<evidence type="ECO:0000256" key="1">
    <source>
        <dbReference type="ARBA" id="ARBA00006171"/>
    </source>
</evidence>
<name>A0A0C5WF59_9GAMM</name>
<reference evidence="4 5" key="1">
    <citation type="submission" date="2013-05" db="EMBL/GenBank/DDBJ databases">
        <title>Complete genome sequence of the lipase-producing bacterium Photobacterium gaetbulicola Gung47.</title>
        <authorList>
            <person name="Kim Y.-O."/>
        </authorList>
    </citation>
    <scope>NUCLEOTIDE SEQUENCE [LARGE SCALE GENOMIC DNA]</scope>
    <source>
        <strain evidence="4 5">Gung47</strain>
    </source>
</reference>
<dbReference type="SUPFAM" id="SSF56784">
    <property type="entry name" value="HAD-like"/>
    <property type="match status" value="1"/>
</dbReference>
<evidence type="ECO:0000256" key="2">
    <source>
        <dbReference type="ARBA" id="ARBA00022723"/>
    </source>
</evidence>
<dbReference type="STRING" id="658445.H744_1c0713"/>
<sequence>MHRLHQETWNVMNYQAAIFDMDGLLLDTERVCMRIFKEACEVQNLPFHEDVYLSIIGRNAAGIEVIFRKAYGDDLDRLHEEWRTRYNGVVKHQAIPVKEGVVELLEWLKEQGTPIAIATSTAKDVAKKKIELAGIDKYFDNLTTGCEVANGKPHPEIYQLAASRLNVEPQYCLAFEDSNNGVRAAVAAKMMTYQIPDLVQPCNEVRQFGHAILPSLHDVLAQLKTA</sequence>